<dbReference type="Gene3D" id="3.40.50.300">
    <property type="entry name" value="P-loop containing nucleotide triphosphate hydrolases"/>
    <property type="match status" value="1"/>
</dbReference>
<dbReference type="InterPro" id="IPR050747">
    <property type="entry name" value="Mitochondrial_chaperone_BCS1"/>
</dbReference>
<dbReference type="InterPro" id="IPR003960">
    <property type="entry name" value="ATPase_AAA_CS"/>
</dbReference>
<evidence type="ECO:0000256" key="6">
    <source>
        <dbReference type="RuleBase" id="RU003651"/>
    </source>
</evidence>
<evidence type="ECO:0000256" key="1">
    <source>
        <dbReference type="ARBA" id="ARBA00001946"/>
    </source>
</evidence>
<dbReference type="SUPFAM" id="SSF52540">
    <property type="entry name" value="P-loop containing nucleoside triphosphate hydrolases"/>
    <property type="match status" value="1"/>
</dbReference>
<keyword evidence="4" id="KW-0460">Magnesium</keyword>
<sequence>MPSTTSVLSTYTSFAASTMLLRTVINEVQSMTSQLIPQQLQEKILSRLGGLLGKPSSQMTLIIDESKGISINEIYQASEIYLSTIIIPSIEHLKVSKAPHEKNLSITINKGEKIIHEFEGICFVWEFVSTEKQQSYLDYESSFQSTETIEHRSIHLSFHKKYREKVLSTYLPYVVDRSKAIKEENKVVKLHSLGNPCQEVNLNHPSTFDTLAMDTKLKKELMDDLDRFLKRREFYRRVGKAWKRGYLLYGPPGTGKSSLIAAMANHLKFDIYDLELSNVYSNSELRRLLVSTANRSIVVIEDIDCSVELQNRQHGGYNHADSQLTLSGLLNFIDGLWTSCGDERIIVFTTNYKDRLDPALLRPGRMDMHIHMSYCTPCGFKILASNYLKVESHCLFTEIEGLIMDVEVTPAEVAEELMKSEDPDIALTGLVAFLQQKKKKQQVKCTEEEKVNEQGKQSPEMEEEGEKKVKKECKRRKARRGKYQHRGSNSESNSKRDSGQTGVL</sequence>
<feature type="region of interest" description="Disordered" evidence="7">
    <location>
        <begin position="444"/>
        <end position="504"/>
    </location>
</feature>
<evidence type="ECO:0000256" key="4">
    <source>
        <dbReference type="ARBA" id="ARBA00022842"/>
    </source>
</evidence>
<keyword evidence="3" id="KW-0378">Hydrolase</keyword>
<reference evidence="9" key="1">
    <citation type="submission" date="2018-02" db="EMBL/GenBank/DDBJ databases">
        <authorList>
            <person name="Cohen D.B."/>
            <person name="Kent A.D."/>
        </authorList>
    </citation>
    <scope>NUCLEOTIDE SEQUENCE</scope>
</reference>
<dbReference type="InterPro" id="IPR003593">
    <property type="entry name" value="AAA+_ATPase"/>
</dbReference>
<evidence type="ECO:0000313" key="9">
    <source>
        <dbReference type="EMBL" id="SPD07999.1"/>
    </source>
</evidence>
<accession>A0A2N9H8S6</accession>
<dbReference type="GO" id="GO:0016887">
    <property type="term" value="F:ATP hydrolysis activity"/>
    <property type="evidence" value="ECO:0007669"/>
    <property type="project" value="InterPro"/>
</dbReference>
<gene>
    <name evidence="9" type="ORF">FSB_LOCUS35881</name>
</gene>
<dbReference type="InterPro" id="IPR027417">
    <property type="entry name" value="P-loop_NTPase"/>
</dbReference>
<dbReference type="Pfam" id="PF14363">
    <property type="entry name" value="AAA_assoc"/>
    <property type="match status" value="1"/>
</dbReference>
<comment type="catalytic activity">
    <reaction evidence="5">
        <text>ATP + H2O = ADP + phosphate + H(+)</text>
        <dbReference type="Rhea" id="RHEA:13065"/>
        <dbReference type="ChEBI" id="CHEBI:15377"/>
        <dbReference type="ChEBI" id="CHEBI:15378"/>
        <dbReference type="ChEBI" id="CHEBI:30616"/>
        <dbReference type="ChEBI" id="CHEBI:43474"/>
        <dbReference type="ChEBI" id="CHEBI:456216"/>
    </reaction>
</comment>
<dbReference type="InterPro" id="IPR058017">
    <property type="entry name" value="At3g28540-like_C"/>
</dbReference>
<dbReference type="AlphaFoldDB" id="A0A2N9H8S6"/>
<protein>
    <recommendedName>
        <fullName evidence="8">AAA+ ATPase domain-containing protein</fullName>
    </recommendedName>
</protein>
<organism evidence="9">
    <name type="scientific">Fagus sylvatica</name>
    <name type="common">Beechnut</name>
    <dbReference type="NCBI Taxonomy" id="28930"/>
    <lineage>
        <taxon>Eukaryota</taxon>
        <taxon>Viridiplantae</taxon>
        <taxon>Streptophyta</taxon>
        <taxon>Embryophyta</taxon>
        <taxon>Tracheophyta</taxon>
        <taxon>Spermatophyta</taxon>
        <taxon>Magnoliopsida</taxon>
        <taxon>eudicotyledons</taxon>
        <taxon>Gunneridae</taxon>
        <taxon>Pentapetalae</taxon>
        <taxon>rosids</taxon>
        <taxon>fabids</taxon>
        <taxon>Fagales</taxon>
        <taxon>Fagaceae</taxon>
        <taxon>Fagus</taxon>
    </lineage>
</organism>
<dbReference type="CDD" id="cd19510">
    <property type="entry name" value="RecA-like_BCS1"/>
    <property type="match status" value="1"/>
</dbReference>
<dbReference type="GO" id="GO:0005524">
    <property type="term" value="F:ATP binding"/>
    <property type="evidence" value="ECO:0007669"/>
    <property type="project" value="UniProtKB-KW"/>
</dbReference>
<evidence type="ECO:0000256" key="7">
    <source>
        <dbReference type="SAM" id="MobiDB-lite"/>
    </source>
</evidence>
<dbReference type="Pfam" id="PF25568">
    <property type="entry name" value="AAA_lid_At3g28540"/>
    <property type="match status" value="1"/>
</dbReference>
<comment type="similarity">
    <text evidence="2">Belongs to the AAA ATPase family. BCS1 subfamily.</text>
</comment>
<name>A0A2N9H8S6_FAGSY</name>
<dbReference type="PANTHER" id="PTHR23070">
    <property type="entry name" value="BCS1 AAA-TYPE ATPASE"/>
    <property type="match status" value="1"/>
</dbReference>
<evidence type="ECO:0000256" key="2">
    <source>
        <dbReference type="ARBA" id="ARBA00007448"/>
    </source>
</evidence>
<feature type="compositionally biased region" description="Basic residues" evidence="7">
    <location>
        <begin position="468"/>
        <end position="485"/>
    </location>
</feature>
<evidence type="ECO:0000259" key="8">
    <source>
        <dbReference type="SMART" id="SM00382"/>
    </source>
</evidence>
<keyword evidence="6" id="KW-0067">ATP-binding</keyword>
<dbReference type="InterPro" id="IPR025753">
    <property type="entry name" value="AAA_N_dom"/>
</dbReference>
<comment type="cofactor">
    <cofactor evidence="1">
        <name>Mg(2+)</name>
        <dbReference type="ChEBI" id="CHEBI:18420"/>
    </cofactor>
</comment>
<dbReference type="PROSITE" id="PS00674">
    <property type="entry name" value="AAA"/>
    <property type="match status" value="1"/>
</dbReference>
<evidence type="ECO:0000256" key="5">
    <source>
        <dbReference type="ARBA" id="ARBA00049360"/>
    </source>
</evidence>
<dbReference type="EMBL" id="OIVN01002991">
    <property type="protein sequence ID" value="SPD07999.1"/>
    <property type="molecule type" value="Genomic_DNA"/>
</dbReference>
<evidence type="ECO:0000256" key="3">
    <source>
        <dbReference type="ARBA" id="ARBA00022801"/>
    </source>
</evidence>
<proteinExistence type="inferred from homology"/>
<dbReference type="Pfam" id="PF00004">
    <property type="entry name" value="AAA"/>
    <property type="match status" value="1"/>
</dbReference>
<dbReference type="Gene3D" id="6.10.280.40">
    <property type="match status" value="1"/>
</dbReference>
<dbReference type="InterPro" id="IPR003959">
    <property type="entry name" value="ATPase_AAA_core"/>
</dbReference>
<dbReference type="SMART" id="SM00382">
    <property type="entry name" value="AAA"/>
    <property type="match status" value="1"/>
</dbReference>
<dbReference type="GO" id="GO:0006950">
    <property type="term" value="P:response to stress"/>
    <property type="evidence" value="ECO:0007669"/>
    <property type="project" value="UniProtKB-ARBA"/>
</dbReference>
<feature type="domain" description="AAA+ ATPase" evidence="8">
    <location>
        <begin position="242"/>
        <end position="376"/>
    </location>
</feature>
<keyword evidence="6" id="KW-0547">Nucleotide-binding</keyword>